<dbReference type="Proteomes" id="UP001419268">
    <property type="component" value="Unassembled WGS sequence"/>
</dbReference>
<dbReference type="Pfam" id="PF02365">
    <property type="entry name" value="NAM"/>
    <property type="match status" value="1"/>
</dbReference>
<dbReference type="GO" id="GO:0009791">
    <property type="term" value="P:post-embryonic development"/>
    <property type="evidence" value="ECO:0007669"/>
    <property type="project" value="UniProtKB-ARBA"/>
</dbReference>
<protein>
    <recommendedName>
        <fullName evidence="7">NAC domain-containing protein</fullName>
    </recommendedName>
</protein>
<dbReference type="AlphaFoldDB" id="A0AAP0P822"/>
<organism evidence="8 9">
    <name type="scientific">Stephania cephalantha</name>
    <dbReference type="NCBI Taxonomy" id="152367"/>
    <lineage>
        <taxon>Eukaryota</taxon>
        <taxon>Viridiplantae</taxon>
        <taxon>Streptophyta</taxon>
        <taxon>Embryophyta</taxon>
        <taxon>Tracheophyta</taxon>
        <taxon>Spermatophyta</taxon>
        <taxon>Magnoliopsida</taxon>
        <taxon>Ranunculales</taxon>
        <taxon>Menispermaceae</taxon>
        <taxon>Menispermoideae</taxon>
        <taxon>Cissampelideae</taxon>
        <taxon>Stephania</taxon>
    </lineage>
</organism>
<dbReference type="GO" id="GO:0006355">
    <property type="term" value="P:regulation of DNA-templated transcription"/>
    <property type="evidence" value="ECO:0007669"/>
    <property type="project" value="InterPro"/>
</dbReference>
<keyword evidence="2" id="KW-0805">Transcription regulation</keyword>
<evidence type="ECO:0000259" key="7">
    <source>
        <dbReference type="PROSITE" id="PS51005"/>
    </source>
</evidence>
<accession>A0AAP0P822</accession>
<reference evidence="8 9" key="1">
    <citation type="submission" date="2024-01" db="EMBL/GenBank/DDBJ databases">
        <title>Genome assemblies of Stephania.</title>
        <authorList>
            <person name="Yang L."/>
        </authorList>
    </citation>
    <scope>NUCLEOTIDE SEQUENCE [LARGE SCALE GENOMIC DNA]</scope>
    <source>
        <strain evidence="8">JXDWG</strain>
        <tissue evidence="8">Leaf</tissue>
    </source>
</reference>
<evidence type="ECO:0000256" key="1">
    <source>
        <dbReference type="ARBA" id="ARBA00004123"/>
    </source>
</evidence>
<feature type="compositionally biased region" description="Low complexity" evidence="6">
    <location>
        <begin position="1"/>
        <end position="13"/>
    </location>
</feature>
<dbReference type="GO" id="GO:0003677">
    <property type="term" value="F:DNA binding"/>
    <property type="evidence" value="ECO:0007669"/>
    <property type="project" value="UniProtKB-KW"/>
</dbReference>
<dbReference type="InterPro" id="IPR003441">
    <property type="entry name" value="NAC-dom"/>
</dbReference>
<dbReference type="EMBL" id="JBBNAG010000005">
    <property type="protein sequence ID" value="KAK9131680.1"/>
    <property type="molecule type" value="Genomic_DNA"/>
</dbReference>
<sequence>MESTDSSSGSQQPQLPPGFRFHPTDEELVVHYLKKKTSSAPLPVAIIAEVDLYKFDPWELPGKATFGDQEWYFFSPRDRKYPNGARPNRAATSGYWKATGTDKPIMSSSGGNQKIGVKKALVFYGGKPPKGIKTNWIMHEYRLINDGNQSSTSTTIASRTIAPPNISNKKNSLRLDDWVLCRIYKKHNSTQPRPILEHECNREEQILGGHATVSQQLNMPTKHINNCDLLLENNENFFEGMLNEGMTSTTSLSQLVSCNNSNKPELSMATAAAGATATTTATTKRSLQTPYWNNEEGLTNTNNSSSNKKLFQADLNSGGGSATVANFLNHIPQGPSFNGQHLLLGSLGDGSSANVLRQPFQISGINWSS</sequence>
<evidence type="ECO:0000313" key="8">
    <source>
        <dbReference type="EMBL" id="KAK9131680.1"/>
    </source>
</evidence>
<dbReference type="GO" id="GO:0005634">
    <property type="term" value="C:nucleus"/>
    <property type="evidence" value="ECO:0007669"/>
    <property type="project" value="UniProtKB-SubCell"/>
</dbReference>
<dbReference type="PANTHER" id="PTHR31719:SF43">
    <property type="entry name" value="NAC TRANSCRIPTION FACTOR 56"/>
    <property type="match status" value="1"/>
</dbReference>
<dbReference type="FunFam" id="2.170.150.80:FF:000005">
    <property type="entry name" value="NAC transcription factor 56"/>
    <property type="match status" value="1"/>
</dbReference>
<evidence type="ECO:0000256" key="6">
    <source>
        <dbReference type="SAM" id="MobiDB-lite"/>
    </source>
</evidence>
<keyword evidence="5" id="KW-0539">Nucleus</keyword>
<comment type="subcellular location">
    <subcellularLocation>
        <location evidence="1">Nucleus</location>
    </subcellularLocation>
</comment>
<keyword evidence="3" id="KW-0238">DNA-binding</keyword>
<feature type="domain" description="NAC" evidence="7">
    <location>
        <begin position="15"/>
        <end position="186"/>
    </location>
</feature>
<evidence type="ECO:0000313" key="9">
    <source>
        <dbReference type="Proteomes" id="UP001419268"/>
    </source>
</evidence>
<comment type="caution">
    <text evidence="8">The sequence shown here is derived from an EMBL/GenBank/DDBJ whole genome shotgun (WGS) entry which is preliminary data.</text>
</comment>
<keyword evidence="9" id="KW-1185">Reference proteome</keyword>
<dbReference type="PANTHER" id="PTHR31719">
    <property type="entry name" value="NAC TRANSCRIPTION FACTOR 56"/>
    <property type="match status" value="1"/>
</dbReference>
<proteinExistence type="predicted"/>
<dbReference type="InterPro" id="IPR036093">
    <property type="entry name" value="NAC_dom_sf"/>
</dbReference>
<name>A0AAP0P822_9MAGN</name>
<evidence type="ECO:0000256" key="4">
    <source>
        <dbReference type="ARBA" id="ARBA00023163"/>
    </source>
</evidence>
<dbReference type="SUPFAM" id="SSF101941">
    <property type="entry name" value="NAC domain"/>
    <property type="match status" value="1"/>
</dbReference>
<dbReference type="GO" id="GO:0048608">
    <property type="term" value="P:reproductive structure development"/>
    <property type="evidence" value="ECO:0007669"/>
    <property type="project" value="UniProtKB-ARBA"/>
</dbReference>
<evidence type="ECO:0000256" key="3">
    <source>
        <dbReference type="ARBA" id="ARBA00023125"/>
    </source>
</evidence>
<keyword evidence="4" id="KW-0804">Transcription</keyword>
<feature type="region of interest" description="Disordered" evidence="6">
    <location>
        <begin position="1"/>
        <end position="21"/>
    </location>
</feature>
<evidence type="ECO:0000256" key="5">
    <source>
        <dbReference type="ARBA" id="ARBA00023242"/>
    </source>
</evidence>
<dbReference type="Gene3D" id="2.170.150.80">
    <property type="entry name" value="NAC domain"/>
    <property type="match status" value="1"/>
</dbReference>
<evidence type="ECO:0000256" key="2">
    <source>
        <dbReference type="ARBA" id="ARBA00023015"/>
    </source>
</evidence>
<gene>
    <name evidence="8" type="ORF">Scep_011208</name>
</gene>
<dbReference type="PROSITE" id="PS51005">
    <property type="entry name" value="NAC"/>
    <property type="match status" value="1"/>
</dbReference>